<evidence type="ECO:0000313" key="2">
    <source>
        <dbReference type="EMBL" id="SVE36983.1"/>
    </source>
</evidence>
<dbReference type="EMBL" id="UINC01212588">
    <property type="protein sequence ID" value="SVE36983.1"/>
    <property type="molecule type" value="Genomic_DNA"/>
</dbReference>
<dbReference type="GO" id="GO:0042709">
    <property type="term" value="C:succinate-CoA ligase complex"/>
    <property type="evidence" value="ECO:0007669"/>
    <property type="project" value="TreeGrafter"/>
</dbReference>
<dbReference type="AlphaFoldDB" id="A0A383CY70"/>
<dbReference type="SUPFAM" id="SSF56059">
    <property type="entry name" value="Glutathione synthetase ATP-binding domain-like"/>
    <property type="match status" value="1"/>
</dbReference>
<feature type="non-terminal residue" evidence="2">
    <location>
        <position position="1"/>
    </location>
</feature>
<sequence length="197" mass="21725">LNIHEYQARNMLEKHNIKFPKGKVGSTPKEIYNIAKSFGGKVVVKAQIHSGGRGKAGGVKICNSAIEAKEFSKKIINTRLITNQTGPEGYLVEKMFVTEITDIKKELYLSLLIDPDSECPVFIASLHGGMDIEKTAESNQANIVKMNCDPLLGIKPYKLKQFVSKLNLPGGDNSQIVSLLNNIYKAFISNDCSLIEI</sequence>
<dbReference type="InterPro" id="IPR013815">
    <property type="entry name" value="ATP_grasp_subdomain_1"/>
</dbReference>
<feature type="domain" description="ATP-grasp" evidence="1">
    <location>
        <begin position="9"/>
        <end position="54"/>
    </location>
</feature>
<proteinExistence type="predicted"/>
<dbReference type="GO" id="GO:0006104">
    <property type="term" value="P:succinyl-CoA metabolic process"/>
    <property type="evidence" value="ECO:0007669"/>
    <property type="project" value="TreeGrafter"/>
</dbReference>
<dbReference type="Pfam" id="PF08442">
    <property type="entry name" value="ATP-grasp_2"/>
    <property type="match status" value="1"/>
</dbReference>
<dbReference type="InterPro" id="IPR011761">
    <property type="entry name" value="ATP-grasp"/>
</dbReference>
<name>A0A383CY70_9ZZZZ</name>
<accession>A0A383CY70</accession>
<dbReference type="GO" id="GO:0046872">
    <property type="term" value="F:metal ion binding"/>
    <property type="evidence" value="ECO:0007669"/>
    <property type="project" value="InterPro"/>
</dbReference>
<organism evidence="2">
    <name type="scientific">marine metagenome</name>
    <dbReference type="NCBI Taxonomy" id="408172"/>
    <lineage>
        <taxon>unclassified sequences</taxon>
        <taxon>metagenomes</taxon>
        <taxon>ecological metagenomes</taxon>
    </lineage>
</organism>
<evidence type="ECO:0000259" key="1">
    <source>
        <dbReference type="PROSITE" id="PS50975"/>
    </source>
</evidence>
<gene>
    <name evidence="2" type="ORF">METZ01_LOCUS489837</name>
</gene>
<dbReference type="FunFam" id="3.30.1490.20:FF:000002">
    <property type="entry name" value="Succinate--CoA ligase [ADP-forming] subunit beta"/>
    <property type="match status" value="1"/>
</dbReference>
<dbReference type="GO" id="GO:0004775">
    <property type="term" value="F:succinate-CoA ligase (ADP-forming) activity"/>
    <property type="evidence" value="ECO:0007669"/>
    <property type="project" value="TreeGrafter"/>
</dbReference>
<feature type="non-terminal residue" evidence="2">
    <location>
        <position position="197"/>
    </location>
</feature>
<dbReference type="GO" id="GO:0005524">
    <property type="term" value="F:ATP binding"/>
    <property type="evidence" value="ECO:0007669"/>
    <property type="project" value="InterPro"/>
</dbReference>
<dbReference type="InterPro" id="IPR013650">
    <property type="entry name" value="ATP-grasp_succ-CoA_synth-type"/>
</dbReference>
<dbReference type="GO" id="GO:0006099">
    <property type="term" value="P:tricarboxylic acid cycle"/>
    <property type="evidence" value="ECO:0007669"/>
    <property type="project" value="TreeGrafter"/>
</dbReference>
<protein>
    <recommendedName>
        <fullName evidence="1">ATP-grasp domain-containing protein</fullName>
    </recommendedName>
</protein>
<dbReference type="Gene3D" id="3.30.1490.20">
    <property type="entry name" value="ATP-grasp fold, A domain"/>
    <property type="match status" value="1"/>
</dbReference>
<dbReference type="PANTHER" id="PTHR11815">
    <property type="entry name" value="SUCCINYL-COA SYNTHETASE BETA CHAIN"/>
    <property type="match status" value="1"/>
</dbReference>
<dbReference type="PANTHER" id="PTHR11815:SF10">
    <property type="entry name" value="SUCCINATE--COA LIGASE [GDP-FORMING] SUBUNIT BETA, MITOCHONDRIAL"/>
    <property type="match status" value="1"/>
</dbReference>
<dbReference type="PROSITE" id="PS50975">
    <property type="entry name" value="ATP_GRASP"/>
    <property type="match status" value="1"/>
</dbReference>
<dbReference type="Gene3D" id="3.30.470.20">
    <property type="entry name" value="ATP-grasp fold, B domain"/>
    <property type="match status" value="1"/>
</dbReference>
<reference evidence="2" key="1">
    <citation type="submission" date="2018-05" db="EMBL/GenBank/DDBJ databases">
        <authorList>
            <person name="Lanie J.A."/>
            <person name="Ng W.-L."/>
            <person name="Kazmierczak K.M."/>
            <person name="Andrzejewski T.M."/>
            <person name="Davidsen T.M."/>
            <person name="Wayne K.J."/>
            <person name="Tettelin H."/>
            <person name="Glass J.I."/>
            <person name="Rusch D."/>
            <person name="Podicherti R."/>
            <person name="Tsui H.-C.T."/>
            <person name="Winkler M.E."/>
        </authorList>
    </citation>
    <scope>NUCLEOTIDE SEQUENCE</scope>
</reference>